<organism evidence="8 9">
    <name type="scientific">Phytohabitans aurantiacus</name>
    <dbReference type="NCBI Taxonomy" id="3016789"/>
    <lineage>
        <taxon>Bacteria</taxon>
        <taxon>Bacillati</taxon>
        <taxon>Actinomycetota</taxon>
        <taxon>Actinomycetes</taxon>
        <taxon>Micromonosporales</taxon>
        <taxon>Micromonosporaceae</taxon>
    </lineage>
</organism>
<dbReference type="Pfam" id="PF07690">
    <property type="entry name" value="MFS_1"/>
    <property type="match status" value="1"/>
</dbReference>
<dbReference type="PANTHER" id="PTHR42718:SF9">
    <property type="entry name" value="MAJOR FACILITATOR SUPERFAMILY MULTIDRUG TRANSPORTER MFSC"/>
    <property type="match status" value="1"/>
</dbReference>
<evidence type="ECO:0000313" key="8">
    <source>
        <dbReference type="EMBL" id="GLI02111.1"/>
    </source>
</evidence>
<evidence type="ECO:0000259" key="7">
    <source>
        <dbReference type="PROSITE" id="PS50850"/>
    </source>
</evidence>
<proteinExistence type="predicted"/>
<protein>
    <recommendedName>
        <fullName evidence="7">Major facilitator superfamily (MFS) profile domain-containing protein</fullName>
    </recommendedName>
</protein>
<dbReference type="InterPro" id="IPR020846">
    <property type="entry name" value="MFS_dom"/>
</dbReference>
<dbReference type="Gene3D" id="1.20.1250.20">
    <property type="entry name" value="MFS general substrate transporter like domains"/>
    <property type="match status" value="1"/>
</dbReference>
<dbReference type="InterPro" id="IPR011701">
    <property type="entry name" value="MFS"/>
</dbReference>
<evidence type="ECO:0000256" key="5">
    <source>
        <dbReference type="ARBA" id="ARBA00023136"/>
    </source>
</evidence>
<feature type="transmembrane region" description="Helical" evidence="6">
    <location>
        <begin position="26"/>
        <end position="46"/>
    </location>
</feature>
<comment type="subcellular location">
    <subcellularLocation>
        <location evidence="1">Cell membrane</location>
        <topology evidence="1">Multi-pass membrane protein</topology>
    </subcellularLocation>
</comment>
<dbReference type="InterPro" id="IPR036259">
    <property type="entry name" value="MFS_trans_sf"/>
</dbReference>
<feature type="domain" description="Major facilitator superfamily (MFS) profile" evidence="7">
    <location>
        <begin position="1"/>
        <end position="254"/>
    </location>
</feature>
<dbReference type="RefSeq" id="WP_281903592.1">
    <property type="nucleotide sequence ID" value="NZ_BSDI01000055.1"/>
</dbReference>
<evidence type="ECO:0000256" key="3">
    <source>
        <dbReference type="ARBA" id="ARBA00022692"/>
    </source>
</evidence>
<name>A0ABQ5R6C6_9ACTN</name>
<evidence type="ECO:0000313" key="9">
    <source>
        <dbReference type="Proteomes" id="UP001144280"/>
    </source>
</evidence>
<dbReference type="PROSITE" id="PS50850">
    <property type="entry name" value="MFS"/>
    <property type="match status" value="1"/>
</dbReference>
<keyword evidence="9" id="KW-1185">Reference proteome</keyword>
<dbReference type="PANTHER" id="PTHR42718">
    <property type="entry name" value="MAJOR FACILITATOR SUPERFAMILY MULTIDRUG TRANSPORTER MFSC"/>
    <property type="match status" value="1"/>
</dbReference>
<feature type="transmembrane region" description="Helical" evidence="6">
    <location>
        <begin position="134"/>
        <end position="153"/>
    </location>
</feature>
<dbReference type="Proteomes" id="UP001144280">
    <property type="component" value="Unassembled WGS sequence"/>
</dbReference>
<keyword evidence="2" id="KW-0813">Transport</keyword>
<keyword evidence="4 6" id="KW-1133">Transmembrane helix</keyword>
<evidence type="ECO:0000256" key="2">
    <source>
        <dbReference type="ARBA" id="ARBA00022448"/>
    </source>
</evidence>
<feature type="transmembrane region" description="Helical" evidence="6">
    <location>
        <begin position="99"/>
        <end position="122"/>
    </location>
</feature>
<comment type="caution">
    <text evidence="8">The sequence shown here is derived from an EMBL/GenBank/DDBJ whole genome shotgun (WGS) entry which is preliminary data.</text>
</comment>
<feature type="transmembrane region" description="Helical" evidence="6">
    <location>
        <begin position="230"/>
        <end position="251"/>
    </location>
</feature>
<feature type="transmembrane region" description="Helical" evidence="6">
    <location>
        <begin position="159"/>
        <end position="186"/>
    </location>
</feature>
<accession>A0ABQ5R6C6</accession>
<evidence type="ECO:0000256" key="1">
    <source>
        <dbReference type="ARBA" id="ARBA00004651"/>
    </source>
</evidence>
<dbReference type="SUPFAM" id="SSF103473">
    <property type="entry name" value="MFS general substrate transporter"/>
    <property type="match status" value="1"/>
</dbReference>
<evidence type="ECO:0000256" key="6">
    <source>
        <dbReference type="SAM" id="Phobius"/>
    </source>
</evidence>
<evidence type="ECO:0000256" key="4">
    <source>
        <dbReference type="ARBA" id="ARBA00022989"/>
    </source>
</evidence>
<gene>
    <name evidence="8" type="ORF">Pa4123_73890</name>
</gene>
<keyword evidence="3 6" id="KW-0812">Transmembrane</keyword>
<sequence length="261" mass="26416">MDATISGPVLGGVLTHADLFGSSWRAAFLVNVPLSLAVLAIAPALAEDRAPRTNRHLIEFSLFRHRVFPAALATSTLFFGVTTGLSLVVILHAQLGTGASVLASALVLLPWMVGMGVASLVAGARLAARYGDRLMFAGLAVVLCGVLSAAAAYRTAALAPLLAALAVVGVGVGLFTTAFFTAALHVVQPREVGSAAGLLNTVQQLGATLGVQLLSSVYLHASGSAAGARVAFLVAAALLAAAAMAATPMITPRSREGVGQR</sequence>
<feature type="transmembrane region" description="Helical" evidence="6">
    <location>
        <begin position="67"/>
        <end position="93"/>
    </location>
</feature>
<reference evidence="8" key="1">
    <citation type="submission" date="2022-12" db="EMBL/GenBank/DDBJ databases">
        <title>New Phytohabitans aurantiacus sp. RD004123 nov., an actinomycete isolated from soil.</title>
        <authorList>
            <person name="Triningsih D.W."/>
            <person name="Harunari E."/>
            <person name="Igarashi Y."/>
        </authorList>
    </citation>
    <scope>NUCLEOTIDE SEQUENCE</scope>
    <source>
        <strain evidence="8">RD004123</strain>
    </source>
</reference>
<keyword evidence="5 6" id="KW-0472">Membrane</keyword>
<dbReference type="EMBL" id="BSDI01000055">
    <property type="protein sequence ID" value="GLI02111.1"/>
    <property type="molecule type" value="Genomic_DNA"/>
</dbReference>